<dbReference type="PANTHER" id="PTHR21013:SF10">
    <property type="entry name" value="ATP SYNTHASE MITOCHONDRIAL F1 COMPLEX ASSEMBLY FACTOR 2"/>
    <property type="match status" value="1"/>
</dbReference>
<reference evidence="7 8" key="1">
    <citation type="submission" date="2019-10" db="EMBL/GenBank/DDBJ databases">
        <authorList>
            <person name="Palmer J.M."/>
        </authorList>
    </citation>
    <scope>NUCLEOTIDE SEQUENCE [LARGE SCALE GENOMIC DNA]</scope>
    <source>
        <strain evidence="7 8">TWF696</strain>
    </source>
</reference>
<accession>A0AAV9V782</accession>
<evidence type="ECO:0000256" key="2">
    <source>
        <dbReference type="ARBA" id="ARBA00008231"/>
    </source>
</evidence>
<feature type="region of interest" description="Disordered" evidence="6">
    <location>
        <begin position="39"/>
        <end position="75"/>
    </location>
</feature>
<comment type="similarity">
    <text evidence="2">Belongs to the ATP12 family.</text>
</comment>
<evidence type="ECO:0000313" key="8">
    <source>
        <dbReference type="Proteomes" id="UP001375240"/>
    </source>
</evidence>
<comment type="subcellular location">
    <subcellularLocation>
        <location evidence="1">Mitochondrion</location>
    </subcellularLocation>
</comment>
<name>A0AAV9V782_9PEZI</name>
<dbReference type="PANTHER" id="PTHR21013">
    <property type="entry name" value="ATP SYNTHASE MITOCHONDRIAL F1 COMPLEX ASSEMBLY FACTOR 2/ATP12 PROTEIN, MITOCHONDRIAL PRECURSOR"/>
    <property type="match status" value="1"/>
</dbReference>
<evidence type="ECO:0000256" key="5">
    <source>
        <dbReference type="ARBA" id="ARBA00023186"/>
    </source>
</evidence>
<dbReference type="Proteomes" id="UP001375240">
    <property type="component" value="Unassembled WGS sequence"/>
</dbReference>
<comment type="caution">
    <text evidence="7">The sequence shown here is derived from an EMBL/GenBank/DDBJ whole genome shotgun (WGS) entry which is preliminary data.</text>
</comment>
<dbReference type="AlphaFoldDB" id="A0AAV9V782"/>
<dbReference type="GO" id="GO:0005739">
    <property type="term" value="C:mitochondrion"/>
    <property type="evidence" value="ECO:0007669"/>
    <property type="project" value="UniProtKB-SubCell"/>
</dbReference>
<dbReference type="InterPro" id="IPR023335">
    <property type="entry name" value="ATP12_ortho_dom_sf"/>
</dbReference>
<keyword evidence="5" id="KW-0143">Chaperone</keyword>
<evidence type="ECO:0000256" key="6">
    <source>
        <dbReference type="SAM" id="MobiDB-lite"/>
    </source>
</evidence>
<dbReference type="Pfam" id="PF07542">
    <property type="entry name" value="ATP12"/>
    <property type="match status" value="1"/>
</dbReference>
<keyword evidence="4" id="KW-0496">Mitochondrion</keyword>
<feature type="compositionally biased region" description="Polar residues" evidence="6">
    <location>
        <begin position="39"/>
        <end position="53"/>
    </location>
</feature>
<dbReference type="InterPro" id="IPR042272">
    <property type="entry name" value="ATP12_ATP_synth-F1-assembly_N"/>
</dbReference>
<dbReference type="Gene3D" id="3.30.2180.10">
    <property type="entry name" value="ATP12-like"/>
    <property type="match status" value="1"/>
</dbReference>
<dbReference type="InterPro" id="IPR011419">
    <property type="entry name" value="ATP12_ATP_synth-F1-assembly"/>
</dbReference>
<sequence length="388" mass="42904">MIPRRAAAAALAQAKATRSASVCWRCSTLSTIRPLAIAPQSTSRRSLHTTPAYSATPLPLGGTAAGPPPDPPQPQTDYVTRQRLRQAAFPKPRTERFWQDVHLKLVDDRYQILLDARPLKTPAKHTLSVPQTKPLLAYALQLEWVLMRTSKEALKPHFIPLTSLASRAIDLEEAEKTGKTDKVEVEAAEGDEKPKGTREQIVDFVMGYLDTDTVLMISPTRGGHLAAPGEKQLRDLQLEAANDMINWAKTTIPVPEGEAGLDFLLSDGDYGLLPNSQSDRTKDVLRRIISDFSAWELVGLERAVILSKSLLVGLRLVMENKKYHSIRWDVEEAAKACNLETDFQVEQWGLVEDTHDVNHVDLRRGLGSVVLLVSGMDLPIPPPPSSLQ</sequence>
<dbReference type="GO" id="GO:0033615">
    <property type="term" value="P:mitochondrial proton-transporting ATP synthase complex assembly"/>
    <property type="evidence" value="ECO:0007669"/>
    <property type="project" value="TreeGrafter"/>
</dbReference>
<keyword evidence="3" id="KW-0809">Transit peptide</keyword>
<evidence type="ECO:0000256" key="1">
    <source>
        <dbReference type="ARBA" id="ARBA00004173"/>
    </source>
</evidence>
<protein>
    <submittedName>
        <fullName evidence="7">ATP synthase complex assembly protein atp12</fullName>
    </submittedName>
</protein>
<dbReference type="Gene3D" id="1.10.3580.10">
    <property type="entry name" value="ATP12 ATPase"/>
    <property type="match status" value="1"/>
</dbReference>
<evidence type="ECO:0000313" key="7">
    <source>
        <dbReference type="EMBL" id="KAK6354895.1"/>
    </source>
</evidence>
<evidence type="ECO:0000256" key="4">
    <source>
        <dbReference type="ARBA" id="ARBA00023128"/>
    </source>
</evidence>
<proteinExistence type="inferred from homology"/>
<organism evidence="7 8">
    <name type="scientific">Orbilia brochopaga</name>
    <dbReference type="NCBI Taxonomy" id="3140254"/>
    <lineage>
        <taxon>Eukaryota</taxon>
        <taxon>Fungi</taxon>
        <taxon>Dikarya</taxon>
        <taxon>Ascomycota</taxon>
        <taxon>Pezizomycotina</taxon>
        <taxon>Orbiliomycetes</taxon>
        <taxon>Orbiliales</taxon>
        <taxon>Orbiliaceae</taxon>
        <taxon>Orbilia</taxon>
    </lineage>
</organism>
<keyword evidence="8" id="KW-1185">Reference proteome</keyword>
<dbReference type="SUPFAM" id="SSF160909">
    <property type="entry name" value="ATP12-like"/>
    <property type="match status" value="1"/>
</dbReference>
<evidence type="ECO:0000256" key="3">
    <source>
        <dbReference type="ARBA" id="ARBA00022946"/>
    </source>
</evidence>
<dbReference type="EMBL" id="JAVHNQ010000002">
    <property type="protein sequence ID" value="KAK6354895.1"/>
    <property type="molecule type" value="Genomic_DNA"/>
</dbReference>
<gene>
    <name evidence="7" type="primary">ATP12</name>
    <name evidence="7" type="ORF">TWF696_004025</name>
</gene>